<evidence type="ECO:0000313" key="5">
    <source>
        <dbReference type="EMBL" id="MDN3205563.1"/>
    </source>
</evidence>
<dbReference type="InterPro" id="IPR036291">
    <property type="entry name" value="NAD(P)-bd_dom_sf"/>
</dbReference>
<proteinExistence type="predicted"/>
<dbReference type="Pfam" id="PF00106">
    <property type="entry name" value="adh_short"/>
    <property type="match status" value="1"/>
</dbReference>
<protein>
    <submittedName>
        <fullName evidence="5">SDR family NAD(P)-dependent oxidoreductase</fullName>
    </submittedName>
</protein>
<comment type="caution">
    <text evidence="5">The sequence shown here is derived from an EMBL/GenBank/DDBJ whole genome shotgun (WGS) entry which is preliminary data.</text>
</comment>
<dbReference type="Proteomes" id="UP001171916">
    <property type="component" value="Unassembled WGS sequence"/>
</dbReference>
<organism evidence="5 6">
    <name type="scientific">Algoriphagus sediminis</name>
    <dbReference type="NCBI Taxonomy" id="3057113"/>
    <lineage>
        <taxon>Bacteria</taxon>
        <taxon>Pseudomonadati</taxon>
        <taxon>Bacteroidota</taxon>
        <taxon>Cytophagia</taxon>
        <taxon>Cytophagales</taxon>
        <taxon>Cyclobacteriaceae</taxon>
        <taxon>Algoriphagus</taxon>
    </lineage>
</organism>
<evidence type="ECO:0000256" key="4">
    <source>
        <dbReference type="ARBA" id="ARBA00023002"/>
    </source>
</evidence>
<accession>A0ABT7YGA5</accession>
<sequence>MNKLLIITGHSQGLGKAIVKLFLEDPDFEVIGISRKSSGIKNDRLREISLDLSDLDAVRNNLESIFPDDTFTEAYLINNAAWIGEIKPLSKIDPANLIKVQNINFISPSILIGAFLRKFSKPSIQKTICNISSGLAYRAEYGLSGYCTSKAALAMQSEILAMEVDSQTRVFSVAPGVVDTPMQDNLRDTNPEDFPKHPNFVKLKESGSLVSPEAAAKKIKYMLDHGDEFREVVQDIRKF</sequence>
<dbReference type="PRINTS" id="PR00081">
    <property type="entry name" value="GDHRDH"/>
</dbReference>
<dbReference type="EMBL" id="JAUEPH010000007">
    <property type="protein sequence ID" value="MDN3205563.1"/>
    <property type="molecule type" value="Genomic_DNA"/>
</dbReference>
<keyword evidence="6" id="KW-1185">Reference proteome</keyword>
<dbReference type="Gene3D" id="3.40.50.720">
    <property type="entry name" value="NAD(P)-binding Rossmann-like Domain"/>
    <property type="match status" value="1"/>
</dbReference>
<evidence type="ECO:0000256" key="3">
    <source>
        <dbReference type="ARBA" id="ARBA00022857"/>
    </source>
</evidence>
<keyword evidence="3" id="KW-0521">NADP</keyword>
<name>A0ABT7YGA5_9BACT</name>
<reference evidence="5" key="1">
    <citation type="submission" date="2023-06" db="EMBL/GenBank/DDBJ databases">
        <title>Robiginitalea aurantiacus sp. nov. and Algoriphagus sediminis sp. nov., isolated from coastal sediment.</title>
        <authorList>
            <person name="Zhou Z.Y."/>
            <person name="An J."/>
            <person name="Jia Y.W."/>
            <person name="Du Z.J."/>
        </authorList>
    </citation>
    <scope>NUCLEOTIDE SEQUENCE</scope>
    <source>
        <strain evidence="5">C2-7</strain>
    </source>
</reference>
<evidence type="ECO:0000256" key="1">
    <source>
        <dbReference type="ARBA" id="ARBA00004496"/>
    </source>
</evidence>
<evidence type="ECO:0000313" key="6">
    <source>
        <dbReference type="Proteomes" id="UP001171916"/>
    </source>
</evidence>
<comment type="subcellular location">
    <subcellularLocation>
        <location evidence="1">Cytoplasm</location>
    </subcellularLocation>
</comment>
<dbReference type="InterPro" id="IPR002347">
    <property type="entry name" value="SDR_fam"/>
</dbReference>
<dbReference type="SUPFAM" id="SSF51735">
    <property type="entry name" value="NAD(P)-binding Rossmann-fold domains"/>
    <property type="match status" value="1"/>
</dbReference>
<keyword evidence="4" id="KW-0560">Oxidoreductase</keyword>
<evidence type="ECO:0000256" key="2">
    <source>
        <dbReference type="ARBA" id="ARBA00022490"/>
    </source>
</evidence>
<gene>
    <name evidence="5" type="ORF">QVH07_15485</name>
</gene>
<dbReference type="InterPro" id="IPR051721">
    <property type="entry name" value="Biopterin_syn/organic_redct"/>
</dbReference>
<keyword evidence="2" id="KW-0963">Cytoplasm</keyword>
<dbReference type="PANTHER" id="PTHR44085">
    <property type="entry name" value="SEPIAPTERIN REDUCTASE"/>
    <property type="match status" value="1"/>
</dbReference>
<dbReference type="RefSeq" id="WP_290002165.1">
    <property type="nucleotide sequence ID" value="NZ_JAUEPH010000007.1"/>
</dbReference>
<dbReference type="PANTHER" id="PTHR44085:SF2">
    <property type="entry name" value="SEPIAPTERIN REDUCTASE"/>
    <property type="match status" value="1"/>
</dbReference>